<dbReference type="PANTHER" id="PTHR33988">
    <property type="entry name" value="ENDORIBONUCLEASE MAZF-RELATED"/>
    <property type="match status" value="1"/>
</dbReference>
<dbReference type="PATRIC" id="fig|1121290.3.peg.1777"/>
<dbReference type="GO" id="GO:0004521">
    <property type="term" value="F:RNA endonuclease activity"/>
    <property type="evidence" value="ECO:0007669"/>
    <property type="project" value="TreeGrafter"/>
</dbReference>
<dbReference type="GO" id="GO:0006402">
    <property type="term" value="P:mRNA catabolic process"/>
    <property type="evidence" value="ECO:0007669"/>
    <property type="project" value="TreeGrafter"/>
</dbReference>
<dbReference type="GO" id="GO:0016787">
    <property type="term" value="F:hydrolase activity"/>
    <property type="evidence" value="ECO:0007669"/>
    <property type="project" value="UniProtKB-KW"/>
</dbReference>
<dbReference type="EC" id="3.1.-.-" evidence="3"/>
<keyword evidence="4" id="KW-1185">Reference proteome</keyword>
<evidence type="ECO:0000313" key="3">
    <source>
        <dbReference type="EMBL" id="OFI05338.1"/>
    </source>
</evidence>
<keyword evidence="2" id="KW-1277">Toxin-antitoxin system</keyword>
<dbReference type="STRING" id="1121290.CLAOCE_17860"/>
<dbReference type="GO" id="GO:0016075">
    <property type="term" value="P:rRNA catabolic process"/>
    <property type="evidence" value="ECO:0007669"/>
    <property type="project" value="TreeGrafter"/>
</dbReference>
<evidence type="ECO:0000313" key="4">
    <source>
        <dbReference type="Proteomes" id="UP000175744"/>
    </source>
</evidence>
<dbReference type="SUPFAM" id="SSF50118">
    <property type="entry name" value="Cell growth inhibitor/plasmid maintenance toxic component"/>
    <property type="match status" value="1"/>
</dbReference>
<dbReference type="OrthoDB" id="2055210at2"/>
<protein>
    <submittedName>
        <fullName evidence="3">mRNA interferase MazF</fullName>
        <ecNumber evidence="3">3.1.-.-</ecNumber>
    </submittedName>
</protein>
<evidence type="ECO:0000256" key="2">
    <source>
        <dbReference type="ARBA" id="ARBA00022649"/>
    </source>
</evidence>
<organism evidence="3 4">
    <name type="scientific">Clostridium acetireducens DSM 10703</name>
    <dbReference type="NCBI Taxonomy" id="1121290"/>
    <lineage>
        <taxon>Bacteria</taxon>
        <taxon>Bacillati</taxon>
        <taxon>Bacillota</taxon>
        <taxon>Clostridia</taxon>
        <taxon>Eubacteriales</taxon>
        <taxon>Clostridiaceae</taxon>
        <taxon>Clostridium</taxon>
    </lineage>
</organism>
<reference evidence="3 4" key="1">
    <citation type="submission" date="2016-06" db="EMBL/GenBank/DDBJ databases">
        <title>Genome sequence of Clostridium acetireducens DSM 10703.</title>
        <authorList>
            <person name="Poehlein A."/>
            <person name="Fluechter S."/>
            <person name="Duerre P."/>
            <person name="Daniel R."/>
        </authorList>
    </citation>
    <scope>NUCLEOTIDE SEQUENCE [LARGE SCALE GENOMIC DNA]</scope>
    <source>
        <strain evidence="3 4">DSM 10703</strain>
    </source>
</reference>
<comment type="caution">
    <text evidence="3">The sequence shown here is derived from an EMBL/GenBank/DDBJ whole genome shotgun (WGS) entry which is preliminary data.</text>
</comment>
<sequence length="199" mass="23146">MKKTFQIKKMKNKELSEYIETTKSKIKKTLETYEILINKKLEQITSINDLKKQAFSLNHLYNYSTWINTQMKIEDKVPERIHIIPKRGEIWTCELGQNIGSEENKIRPVIIIQNDTGNEKSPTTIIVPISNRSKKIAVHIELRETDYKLEDGEKNKITGTVLTEQIKVISKARLGRHIATLNNNFMKLLNLKIKNSLEL</sequence>
<proteinExistence type="inferred from homology"/>
<dbReference type="AlphaFoldDB" id="A0A1E8EX17"/>
<name>A0A1E8EX17_9CLOT</name>
<dbReference type="InterPro" id="IPR011067">
    <property type="entry name" value="Plasmid_toxin/cell-grow_inhib"/>
</dbReference>
<gene>
    <name evidence="3" type="primary">mazF</name>
    <name evidence="3" type="ORF">CLOACE_17860</name>
</gene>
<accession>A0A1E8EX17</accession>
<keyword evidence="3" id="KW-0378">Hydrolase</keyword>
<dbReference type="Pfam" id="PF02452">
    <property type="entry name" value="PemK_toxin"/>
    <property type="match status" value="1"/>
</dbReference>
<dbReference type="PANTHER" id="PTHR33988:SF2">
    <property type="entry name" value="ENDORIBONUCLEASE MAZF"/>
    <property type="match status" value="1"/>
</dbReference>
<dbReference type="GO" id="GO:0003677">
    <property type="term" value="F:DNA binding"/>
    <property type="evidence" value="ECO:0007669"/>
    <property type="project" value="InterPro"/>
</dbReference>
<evidence type="ECO:0000256" key="1">
    <source>
        <dbReference type="ARBA" id="ARBA00007521"/>
    </source>
</evidence>
<dbReference type="InterPro" id="IPR003477">
    <property type="entry name" value="PemK-like"/>
</dbReference>
<dbReference type="Gene3D" id="2.30.30.110">
    <property type="match status" value="1"/>
</dbReference>
<dbReference type="EMBL" id="LZFO01000029">
    <property type="protein sequence ID" value="OFI05338.1"/>
    <property type="molecule type" value="Genomic_DNA"/>
</dbReference>
<comment type="similarity">
    <text evidence="1">Belongs to the PemK/MazF family.</text>
</comment>
<dbReference type="Proteomes" id="UP000175744">
    <property type="component" value="Unassembled WGS sequence"/>
</dbReference>
<dbReference type="RefSeq" id="WP_070110756.1">
    <property type="nucleotide sequence ID" value="NZ_LZFO01000029.1"/>
</dbReference>